<dbReference type="CDD" id="cd16320">
    <property type="entry name" value="MraZ_N"/>
    <property type="match status" value="1"/>
</dbReference>
<dbReference type="SUPFAM" id="SSF89447">
    <property type="entry name" value="AbrB/MazE/MraZ-like"/>
    <property type="match status" value="1"/>
</dbReference>
<name>A0ABQ1GDA0_9SPHN</name>
<dbReference type="Proteomes" id="UP000618591">
    <property type="component" value="Unassembled WGS sequence"/>
</dbReference>
<dbReference type="PANTHER" id="PTHR34701">
    <property type="entry name" value="TRANSCRIPTIONAL REGULATOR MRAZ"/>
    <property type="match status" value="1"/>
</dbReference>
<dbReference type="PANTHER" id="PTHR34701:SF1">
    <property type="entry name" value="TRANSCRIPTIONAL REGULATOR MRAZ"/>
    <property type="match status" value="1"/>
</dbReference>
<protein>
    <submittedName>
        <fullName evidence="1">Transcriptional regulator MraZ</fullName>
    </submittedName>
</protein>
<reference evidence="2" key="1">
    <citation type="journal article" date="2019" name="Int. J. Syst. Evol. Microbiol.">
        <title>The Global Catalogue of Microorganisms (GCM) 10K type strain sequencing project: providing services to taxonomists for standard genome sequencing and annotation.</title>
        <authorList>
            <consortium name="The Broad Institute Genomics Platform"/>
            <consortium name="The Broad Institute Genome Sequencing Center for Infectious Disease"/>
            <person name="Wu L."/>
            <person name="Ma J."/>
        </authorList>
    </citation>
    <scope>NUCLEOTIDE SEQUENCE [LARGE SCALE GENOMIC DNA]</scope>
    <source>
        <strain evidence="2">CGMCC 1.10106</strain>
    </source>
</reference>
<dbReference type="InterPro" id="IPR037914">
    <property type="entry name" value="SpoVT-AbrB_sf"/>
</dbReference>
<keyword evidence="2" id="KW-1185">Reference proteome</keyword>
<accession>A0ABQ1GDA0</accession>
<evidence type="ECO:0000313" key="1">
    <source>
        <dbReference type="EMBL" id="GGA41584.1"/>
    </source>
</evidence>
<gene>
    <name evidence="1" type="primary">mraZ</name>
    <name evidence="1" type="ORF">GCM10011395_09840</name>
</gene>
<comment type="caution">
    <text evidence="1">The sequence shown here is derived from an EMBL/GenBank/DDBJ whole genome shotgun (WGS) entry which is preliminary data.</text>
</comment>
<dbReference type="InterPro" id="IPR035644">
    <property type="entry name" value="MraZ_C"/>
</dbReference>
<organism evidence="1 2">
    <name type="scientific">Sphingomonas psychrolutea</name>
    <dbReference type="NCBI Taxonomy" id="1259676"/>
    <lineage>
        <taxon>Bacteria</taxon>
        <taxon>Pseudomonadati</taxon>
        <taxon>Pseudomonadota</taxon>
        <taxon>Alphaproteobacteria</taxon>
        <taxon>Sphingomonadales</taxon>
        <taxon>Sphingomonadaceae</taxon>
        <taxon>Sphingomonas</taxon>
    </lineage>
</organism>
<dbReference type="InterPro" id="IPR035642">
    <property type="entry name" value="MraZ_N"/>
</dbReference>
<dbReference type="EMBL" id="BMDW01000004">
    <property type="protein sequence ID" value="GGA41584.1"/>
    <property type="molecule type" value="Genomic_DNA"/>
</dbReference>
<evidence type="ECO:0000313" key="2">
    <source>
        <dbReference type="Proteomes" id="UP000618591"/>
    </source>
</evidence>
<dbReference type="InterPro" id="IPR038619">
    <property type="entry name" value="MraZ_sf"/>
</dbReference>
<dbReference type="Gene3D" id="3.40.1550.20">
    <property type="entry name" value="Transcriptional regulator MraZ domain"/>
    <property type="match status" value="1"/>
</dbReference>
<dbReference type="InterPro" id="IPR003444">
    <property type="entry name" value="MraZ"/>
</dbReference>
<dbReference type="CDD" id="cd16321">
    <property type="entry name" value="MraZ_C"/>
    <property type="match status" value="1"/>
</dbReference>
<sequence>MGVDERSEYQGDGLGLVDDKGRVAIPASLRQALAANSPRPDGKDGGTIIVGVHPKQTCLRAYDPAFVKILKAKVEAREALHTGEDGEPNYNFKRRGASGEQAPFDGSGRFIMPPFPRDYAGIGEHAFFWGTFDWIEIWDPATLIAATDVDPVMQAACRFHCKQKGIAL</sequence>
<proteinExistence type="predicted"/>